<dbReference type="InterPro" id="IPR006059">
    <property type="entry name" value="SBP"/>
</dbReference>
<proteinExistence type="inferred from homology"/>
<dbReference type="InterPro" id="IPR006311">
    <property type="entry name" value="TAT_signal"/>
</dbReference>
<comment type="similarity">
    <text evidence="1">Belongs to the bacterial solute-binding protein 1 family.</text>
</comment>
<dbReference type="RefSeq" id="WP_049952716.1">
    <property type="nucleotide sequence ID" value="NZ_CP007055.1"/>
</dbReference>
<reference evidence="4 5" key="1">
    <citation type="submission" date="2014-01" db="EMBL/GenBank/DDBJ databases">
        <authorList>
            <consortium name="DOE Joint Genome Institute"/>
            <person name="Anderson I."/>
            <person name="Huntemann M."/>
            <person name="Han J."/>
            <person name="Chen A."/>
            <person name="Kyrpides N."/>
            <person name="Mavromatis K."/>
            <person name="Markowitz V."/>
            <person name="Palaniappan K."/>
            <person name="Ivanova N."/>
            <person name="Schaumberg A."/>
            <person name="Pati A."/>
            <person name="Liolios K."/>
            <person name="Nordberg H.P."/>
            <person name="Cantor M.N."/>
            <person name="Hua S.X."/>
            <person name="Woyke T."/>
        </authorList>
    </citation>
    <scope>NUCLEOTIDE SEQUENCE [LARGE SCALE GENOMIC DNA]</scope>
    <source>
        <strain evidence="4 5">XH-48</strain>
    </source>
</reference>
<organism evidence="4 5">
    <name type="scientific">Halostagnicola larsenii XH-48</name>
    <dbReference type="NCBI Taxonomy" id="797299"/>
    <lineage>
        <taxon>Archaea</taxon>
        <taxon>Methanobacteriati</taxon>
        <taxon>Methanobacteriota</taxon>
        <taxon>Stenosarchaea group</taxon>
        <taxon>Halobacteria</taxon>
        <taxon>Halobacteriales</taxon>
        <taxon>Natrialbaceae</taxon>
        <taxon>Halostagnicola</taxon>
    </lineage>
</organism>
<evidence type="ECO:0000256" key="3">
    <source>
        <dbReference type="ARBA" id="ARBA00022729"/>
    </source>
</evidence>
<evidence type="ECO:0000256" key="2">
    <source>
        <dbReference type="ARBA" id="ARBA00022448"/>
    </source>
</evidence>
<dbReference type="Pfam" id="PF01547">
    <property type="entry name" value="SBP_bac_1"/>
    <property type="match status" value="1"/>
</dbReference>
<accession>W0JR69</accession>
<dbReference type="eggNOG" id="arCOG00151">
    <property type="taxonomic scope" value="Archaea"/>
</dbReference>
<dbReference type="OrthoDB" id="328108at2157"/>
<keyword evidence="2" id="KW-0813">Transport</keyword>
<dbReference type="InterPro" id="IPR050490">
    <property type="entry name" value="Bact_solute-bd_prot1"/>
</dbReference>
<dbReference type="AlphaFoldDB" id="W0JR69"/>
<dbReference type="HOGENOM" id="CLU_041387_0_0_2"/>
<gene>
    <name evidence="4" type="ORF">HALLA_12425</name>
</gene>
<dbReference type="PANTHER" id="PTHR43649:SF34">
    <property type="entry name" value="ABC TRANSPORTER PERIPLASMIC-BINDING PROTEIN YCJN-RELATED"/>
    <property type="match status" value="1"/>
</dbReference>
<keyword evidence="3" id="KW-0732">Signal</keyword>
<dbReference type="PROSITE" id="PS51318">
    <property type="entry name" value="TAT"/>
    <property type="match status" value="1"/>
</dbReference>
<keyword evidence="5" id="KW-1185">Reference proteome</keyword>
<dbReference type="PATRIC" id="fig|797299.3.peg.1506"/>
<protein>
    <submittedName>
        <fullName evidence="4">ABC transporter substrate-binding protein</fullName>
    </submittedName>
</protein>
<dbReference type="GeneID" id="25145246"/>
<dbReference type="KEGG" id="hlr:HALLA_12425"/>
<dbReference type="STRING" id="797299.HALLA_12425"/>
<dbReference type="PANTHER" id="PTHR43649">
    <property type="entry name" value="ARABINOSE-BINDING PROTEIN-RELATED"/>
    <property type="match status" value="1"/>
</dbReference>
<evidence type="ECO:0000313" key="5">
    <source>
        <dbReference type="Proteomes" id="UP000019024"/>
    </source>
</evidence>
<dbReference type="Gene3D" id="3.40.190.10">
    <property type="entry name" value="Periplasmic binding protein-like II"/>
    <property type="match status" value="2"/>
</dbReference>
<sequence>MGPKVIRERTRRGVSRRGFLTAASVSAAATSVAVAGCLGQAREPGTIVMSGDTDFESIMHTEGETPSVQQALWDAGLDEDITVEVQAGVDDSAQRMQSYQSALQAGRSPPDIFMMDSGWTIPFILREQTTPLEEVLSAEVLTRIEDEYLEATLETARDPRNGTLHALPLFPDFGLMLYRRDLIDDVGYETDGWATEPPTWQEFSEATADAREESGVDFGFTTQAAAYEGLACCTFTEEMSTWGGGYFGGTENLFTAGDRPITVESEPVLDAIRMMRTFINGSDDEYALEGYRQICPSAIVQWTEEQSLSPFANGDAVAHRNWPFAVAQTGAEDAFGEDLGVMSMPYAVSEEEAEFEGVGGTAAGLGGWHLTLNPNTERIEQAAAVMEAFTAEDVMLTIFQQLGYLPPILELIEDASADEIGPIARYTEQIRIAGENAVPRPVTDLWPEQSALIFQEVNAAYRGVKSPEGAMSDLAERLEASEASVEEQHGD</sequence>
<dbReference type="SUPFAM" id="SSF53850">
    <property type="entry name" value="Periplasmic binding protein-like II"/>
    <property type="match status" value="1"/>
</dbReference>
<dbReference type="Proteomes" id="UP000019024">
    <property type="component" value="Chromosome"/>
</dbReference>
<evidence type="ECO:0000256" key="1">
    <source>
        <dbReference type="ARBA" id="ARBA00008520"/>
    </source>
</evidence>
<evidence type="ECO:0000313" key="4">
    <source>
        <dbReference type="EMBL" id="AHF99472.1"/>
    </source>
</evidence>
<name>W0JR69_9EURY</name>
<dbReference type="EMBL" id="CP007055">
    <property type="protein sequence ID" value="AHF99472.1"/>
    <property type="molecule type" value="Genomic_DNA"/>
</dbReference>